<comment type="caution">
    <text evidence="2">The sequence shown here is derived from an EMBL/GenBank/DDBJ whole genome shotgun (WGS) entry which is preliminary data.</text>
</comment>
<dbReference type="AlphaFoldDB" id="A0A9N9H6S9"/>
<evidence type="ECO:0000256" key="1">
    <source>
        <dbReference type="SAM" id="MobiDB-lite"/>
    </source>
</evidence>
<evidence type="ECO:0000313" key="2">
    <source>
        <dbReference type="EMBL" id="CAG8651475.1"/>
    </source>
</evidence>
<protein>
    <submittedName>
        <fullName evidence="2">6136_t:CDS:1</fullName>
    </submittedName>
</protein>
<dbReference type="Gene3D" id="1.10.150.50">
    <property type="entry name" value="Transcription Factor, Ets-1"/>
    <property type="match status" value="1"/>
</dbReference>
<evidence type="ECO:0000313" key="3">
    <source>
        <dbReference type="Proteomes" id="UP000789739"/>
    </source>
</evidence>
<dbReference type="OrthoDB" id="8188202at2759"/>
<accession>A0A9N9H6S9</accession>
<dbReference type="InterPro" id="IPR013761">
    <property type="entry name" value="SAM/pointed_sf"/>
</dbReference>
<organism evidence="2 3">
    <name type="scientific">Paraglomus brasilianum</name>
    <dbReference type="NCBI Taxonomy" id="144538"/>
    <lineage>
        <taxon>Eukaryota</taxon>
        <taxon>Fungi</taxon>
        <taxon>Fungi incertae sedis</taxon>
        <taxon>Mucoromycota</taxon>
        <taxon>Glomeromycotina</taxon>
        <taxon>Glomeromycetes</taxon>
        <taxon>Paraglomerales</taxon>
        <taxon>Paraglomeraceae</taxon>
        <taxon>Paraglomus</taxon>
    </lineage>
</organism>
<reference evidence="2" key="1">
    <citation type="submission" date="2021-06" db="EMBL/GenBank/DDBJ databases">
        <authorList>
            <person name="Kallberg Y."/>
            <person name="Tangrot J."/>
            <person name="Rosling A."/>
        </authorList>
    </citation>
    <scope>NUCLEOTIDE SEQUENCE</scope>
    <source>
        <strain evidence="2">BR232B</strain>
    </source>
</reference>
<proteinExistence type="predicted"/>
<dbReference type="EMBL" id="CAJVPI010002918">
    <property type="protein sequence ID" value="CAG8651475.1"/>
    <property type="molecule type" value="Genomic_DNA"/>
</dbReference>
<dbReference type="Proteomes" id="UP000789739">
    <property type="component" value="Unassembled WGS sequence"/>
</dbReference>
<keyword evidence="3" id="KW-1185">Reference proteome</keyword>
<feature type="compositionally biased region" description="Basic and acidic residues" evidence="1">
    <location>
        <begin position="17"/>
        <end position="27"/>
    </location>
</feature>
<name>A0A9N9H6S9_9GLOM</name>
<feature type="region of interest" description="Disordered" evidence="1">
    <location>
        <begin position="1"/>
        <end position="27"/>
    </location>
</feature>
<sequence>MSETNTPASTSTFATATKEKKVPTEEGLARSETAIKILEKEEITGSAFLEMTEEKFRSLGMPAGPASDLADFAKELGKHKLKSFSFYKPRKT</sequence>
<feature type="compositionally biased region" description="Low complexity" evidence="1">
    <location>
        <begin position="1"/>
        <end position="16"/>
    </location>
</feature>
<gene>
    <name evidence="2" type="ORF">PBRASI_LOCUS10289</name>
</gene>